<feature type="compositionally biased region" description="Polar residues" evidence="1">
    <location>
        <begin position="1641"/>
        <end position="1659"/>
    </location>
</feature>
<proteinExistence type="predicted"/>
<feature type="compositionally biased region" description="Polar residues" evidence="1">
    <location>
        <begin position="1579"/>
        <end position="1588"/>
    </location>
</feature>
<feature type="compositionally biased region" description="Polar residues" evidence="1">
    <location>
        <begin position="515"/>
        <end position="527"/>
    </location>
</feature>
<feature type="region of interest" description="Disordered" evidence="1">
    <location>
        <begin position="594"/>
        <end position="722"/>
    </location>
</feature>
<keyword evidence="3" id="KW-1185">Reference proteome</keyword>
<accession>A0A8H4PWW1</accession>
<feature type="region of interest" description="Disordered" evidence="1">
    <location>
        <begin position="1299"/>
        <end position="1714"/>
    </location>
</feature>
<feature type="compositionally biased region" description="Basic and acidic residues" evidence="1">
    <location>
        <begin position="372"/>
        <end position="398"/>
    </location>
</feature>
<evidence type="ECO:0000313" key="2">
    <source>
        <dbReference type="EMBL" id="KAF4511876.1"/>
    </source>
</evidence>
<feature type="compositionally biased region" description="Polar residues" evidence="1">
    <location>
        <begin position="1392"/>
        <end position="1408"/>
    </location>
</feature>
<feature type="compositionally biased region" description="Low complexity" evidence="1">
    <location>
        <begin position="361"/>
        <end position="371"/>
    </location>
</feature>
<feature type="compositionally biased region" description="Low complexity" evidence="1">
    <location>
        <begin position="410"/>
        <end position="421"/>
    </location>
</feature>
<feature type="region of interest" description="Disordered" evidence="1">
    <location>
        <begin position="1"/>
        <end position="112"/>
    </location>
</feature>
<dbReference type="Proteomes" id="UP000557566">
    <property type="component" value="Unassembled WGS sequence"/>
</dbReference>
<name>A0A8H4PWW1_9HYPO</name>
<feature type="compositionally biased region" description="Low complexity" evidence="1">
    <location>
        <begin position="1630"/>
        <end position="1640"/>
    </location>
</feature>
<feature type="compositionally biased region" description="Polar residues" evidence="1">
    <location>
        <begin position="176"/>
        <end position="185"/>
    </location>
</feature>
<feature type="compositionally biased region" description="Basic and acidic residues" evidence="1">
    <location>
        <begin position="1472"/>
        <end position="1488"/>
    </location>
</feature>
<feature type="compositionally biased region" description="Acidic residues" evidence="1">
    <location>
        <begin position="492"/>
        <end position="502"/>
    </location>
</feature>
<feature type="compositionally biased region" description="Basic and acidic residues" evidence="1">
    <location>
        <begin position="348"/>
        <end position="360"/>
    </location>
</feature>
<feature type="region of interest" description="Disordered" evidence="1">
    <location>
        <begin position="1202"/>
        <end position="1236"/>
    </location>
</feature>
<dbReference type="PANTHER" id="PTHR42105:SF1">
    <property type="entry name" value="TRANSALDOLASE"/>
    <property type="match status" value="1"/>
</dbReference>
<feature type="region of interest" description="Disordered" evidence="1">
    <location>
        <begin position="135"/>
        <end position="217"/>
    </location>
</feature>
<feature type="compositionally biased region" description="Polar residues" evidence="1">
    <location>
        <begin position="1491"/>
        <end position="1502"/>
    </location>
</feature>
<reference evidence="2 3" key="1">
    <citation type="journal article" date="2020" name="Genome Biol. Evol.">
        <title>A new high-quality draft genome assembly of the Chinese cordyceps Ophiocordyceps sinensis.</title>
        <authorList>
            <person name="Shu R."/>
            <person name="Zhang J."/>
            <person name="Meng Q."/>
            <person name="Zhang H."/>
            <person name="Zhou G."/>
            <person name="Li M."/>
            <person name="Wu P."/>
            <person name="Zhao Y."/>
            <person name="Chen C."/>
            <person name="Qin Q."/>
        </authorList>
    </citation>
    <scope>NUCLEOTIDE SEQUENCE [LARGE SCALE GENOMIC DNA]</scope>
    <source>
        <strain evidence="2 3">IOZ07</strain>
    </source>
</reference>
<feature type="compositionally biased region" description="Basic and acidic residues" evidence="1">
    <location>
        <begin position="240"/>
        <end position="256"/>
    </location>
</feature>
<feature type="compositionally biased region" description="Low complexity" evidence="1">
    <location>
        <begin position="14"/>
        <end position="27"/>
    </location>
</feature>
<feature type="compositionally biased region" description="Low complexity" evidence="1">
    <location>
        <begin position="442"/>
        <end position="458"/>
    </location>
</feature>
<evidence type="ECO:0000313" key="3">
    <source>
        <dbReference type="Proteomes" id="UP000557566"/>
    </source>
</evidence>
<feature type="region of interest" description="Disordered" evidence="1">
    <location>
        <begin position="767"/>
        <end position="849"/>
    </location>
</feature>
<feature type="compositionally biased region" description="Polar residues" evidence="1">
    <location>
        <begin position="1614"/>
        <end position="1624"/>
    </location>
</feature>
<feature type="compositionally biased region" description="Polar residues" evidence="1">
    <location>
        <begin position="814"/>
        <end position="826"/>
    </location>
</feature>
<feature type="compositionally biased region" description="Polar residues" evidence="1">
    <location>
        <begin position="1308"/>
        <end position="1327"/>
    </location>
</feature>
<feature type="compositionally biased region" description="Polar residues" evidence="1">
    <location>
        <begin position="1218"/>
        <end position="1227"/>
    </location>
</feature>
<dbReference type="OrthoDB" id="5382102at2759"/>
<comment type="caution">
    <text evidence="2">The sequence shown here is derived from an EMBL/GenBank/DDBJ whole genome shotgun (WGS) entry which is preliminary data.</text>
</comment>
<feature type="compositionally biased region" description="Basic and acidic residues" evidence="1">
    <location>
        <begin position="801"/>
        <end position="812"/>
    </location>
</feature>
<feature type="compositionally biased region" description="Polar residues" evidence="1">
    <location>
        <begin position="135"/>
        <end position="150"/>
    </location>
</feature>
<dbReference type="PANTHER" id="PTHR42105">
    <property type="entry name" value="DIM2-ASSOCIATED PROTEIN 1"/>
    <property type="match status" value="1"/>
</dbReference>
<evidence type="ECO:0000256" key="1">
    <source>
        <dbReference type="SAM" id="MobiDB-lite"/>
    </source>
</evidence>
<gene>
    <name evidence="2" type="ORF">G6O67_001079</name>
</gene>
<feature type="region of interest" description="Disordered" evidence="1">
    <location>
        <begin position="231"/>
        <end position="331"/>
    </location>
</feature>
<dbReference type="EMBL" id="JAAVMX010000002">
    <property type="protein sequence ID" value="KAF4511876.1"/>
    <property type="molecule type" value="Genomic_DNA"/>
</dbReference>
<feature type="compositionally biased region" description="Basic and acidic residues" evidence="1">
    <location>
        <begin position="460"/>
        <end position="471"/>
    </location>
</feature>
<protein>
    <submittedName>
        <fullName evidence="2">Uncharacterized protein</fullName>
    </submittedName>
</protein>
<organism evidence="2 3">
    <name type="scientific">Ophiocordyceps sinensis</name>
    <dbReference type="NCBI Taxonomy" id="72228"/>
    <lineage>
        <taxon>Eukaryota</taxon>
        <taxon>Fungi</taxon>
        <taxon>Dikarya</taxon>
        <taxon>Ascomycota</taxon>
        <taxon>Pezizomycotina</taxon>
        <taxon>Sordariomycetes</taxon>
        <taxon>Hypocreomycetidae</taxon>
        <taxon>Hypocreales</taxon>
        <taxon>Ophiocordycipitaceae</taxon>
        <taxon>Ophiocordyceps</taxon>
    </lineage>
</organism>
<sequence>MGANSKKAPPLPAPTETETATPTELTTDVSKPGDEKSSYSLPEDGTPVTIRTRGHKTNRSQTSLLIEYFEGSKANPASDRKPSVRVRLTPSKKSKGDRIQVTETKGSRKASLTRRIPLDEAIASREIELAEGDANSMTSYASATEESNVSRNPIDIEIDRNRRRRRPASPLIPTGETYQPGNPSEISAIPTDSFLDGSGGTVDNRRSSSPFRRSHGLAAAAASGALAGAAMGEISNNKTRGKERVKIADKPREKPERKRHSKSRASSISEPAPEELRSPRRRSSRGQQDSNVSAAESSIMSSNLSPSHRSLDTRSMRSGASKSSINNPKLLETVEDAIRRLILPELSALKREQSKREGRRGSLTSTSGTSASRDDVSTDRRRSSGQRSDRSRDASRHNEGRKHGHEDTSLRSLSRSSVDVDYQGHDADVVTPKRSSNLLKRAAAGAAGAAMAKSASSALDDEKSESPDKRQRDRRRRRADSARSRSVGPDQYAEEYDDDEDYAAPAPPMPLMSDINPSDMTRTSILSAVTDRPHSASEELISGHDAAMASPAPTPTGERTPVDLQQTLGTKHANVSHGDLMALPRGKKEYAQDLDTDEHGRQVQMGNYDEYEGGQADYAEDDYNDRYFSHQDVPPPLKYVPYQAGARGLSPIPSVSGYTEGGSEAPPPQSSRDLHSSNGQPSPGKTPELGRQSAHSQDSVPSKPRSAEFDQASASGAHGDAMYGHSAQTVQGVGANPYFVHPPIGVESAVASLVDGSMLEQSVLTAGSGYDDHGARDSTISYDDGSKAYSGRGLSPGKMSVDSRREAEEEAHASTGSLSQTQSQEFSEFDVDEHGRKVPRTKYRHSPTASEAAITAGAVGAAAAALKAAQERKQATVDDGGDECFQPAGVSRNRSFKERTMQGWEPRNTPAHSVDRLDLEEPPMVGASGVPDFDNPMPEVGYMDNDLHTNPSFVDERLDGASWSGRATPTQQDYLSYGQGHGGRGGNLDITEAVGAAALGAAAGMAATQSHDQDEWHRTSDERKRDTLITNPFEDASPIVNPALNDDLLGAHGLDAPFRTGSPGFGQKYDEGYMSNGPNRTPDAESKGKALDFGEILGGDDPFYAPRDHGRHLSGMSQGMTSPFYDAATGAGMERIDNKDIVALMQHLMVRDAQRSARDTEIVALLMNAALEMRNSFREMKDLVQDTGDDVVFANVENTEKLQKSINGPRPYPGAASRSLQSGSQAGTMDDSASKKRNMWRRALQGLSTKGTNDLSRIEDMLMQLLGEVDVLKTQTARPVSTAGPAMSFDILRPEGQYEQDKGYEPEGNSTASHASHSGHLLTSQHRGQGANMAGDRRLSDRPISTVEEADEEVQYDAHSPTVERTKPPSRMSLGPPEQVQRGGSVPLETPPQRTDSAGQQPASAENTPRTDKGKKHKSSGSAGWLPKISRWSETTASSVGRVLRGSANSKKGGQKYDDFLLPSRSGSSLALHEDNYRYDPREEDKLHSGFSEQNLASPTQGREQHGPAVLQMSPEDPKYKAHRNSLNLQHPQPRPGQTERFRTALETSAQEYDNPLTPRSTEWAGSATSLNRLPANTHRFSNPSSPGATADGDYWHSSPGPTRPPKEPMESPEAQTSARTSRVSKLKENSSPPQQSSESGYGTLTATHVSHRSMSSPKLENRNLIAALGVPARRPTGPRAMTSKSPEVDAAREERRRKRDTFGTIVGQDMDTL</sequence>
<feature type="compositionally biased region" description="Polar residues" evidence="1">
    <location>
        <begin position="316"/>
        <end position="327"/>
    </location>
</feature>
<feature type="compositionally biased region" description="Polar residues" evidence="1">
    <location>
        <begin position="286"/>
        <end position="308"/>
    </location>
</feature>
<feature type="region of interest" description="Disordered" evidence="1">
    <location>
        <begin position="344"/>
        <end position="562"/>
    </location>
</feature>